<evidence type="ECO:0000256" key="5">
    <source>
        <dbReference type="ARBA" id="ARBA00022782"/>
    </source>
</evidence>
<dbReference type="PROSITE" id="PS50304">
    <property type="entry name" value="TUDOR"/>
    <property type="match status" value="1"/>
</dbReference>
<feature type="zinc finger region" description="C3H1-type" evidence="13">
    <location>
        <begin position="769"/>
        <end position="797"/>
    </location>
</feature>
<evidence type="ECO:0000313" key="19">
    <source>
        <dbReference type="Proteomes" id="UP001239994"/>
    </source>
</evidence>
<evidence type="ECO:0000256" key="1">
    <source>
        <dbReference type="ARBA" id="ARBA00012552"/>
    </source>
</evidence>
<evidence type="ECO:0000313" key="18">
    <source>
        <dbReference type="EMBL" id="KAK1789793.1"/>
    </source>
</evidence>
<name>A0AAD8YYP6_9TELE</name>
<evidence type="ECO:0000256" key="6">
    <source>
        <dbReference type="ARBA" id="ARBA00022801"/>
    </source>
</evidence>
<keyword evidence="9" id="KW-0744">Spermatogenesis</keyword>
<evidence type="ECO:0000256" key="11">
    <source>
        <dbReference type="ARBA" id="ARBA00023254"/>
    </source>
</evidence>
<keyword evidence="2" id="KW-0217">Developmental protein</keyword>
<evidence type="ECO:0000256" key="8">
    <source>
        <dbReference type="ARBA" id="ARBA00022840"/>
    </source>
</evidence>
<dbReference type="GO" id="GO:0003676">
    <property type="term" value="F:nucleic acid binding"/>
    <property type="evidence" value="ECO:0007669"/>
    <property type="project" value="InterPro"/>
</dbReference>
<evidence type="ECO:0000256" key="2">
    <source>
        <dbReference type="ARBA" id="ARBA00022473"/>
    </source>
</evidence>
<dbReference type="InterPro" id="IPR000571">
    <property type="entry name" value="Znf_CCCH"/>
</dbReference>
<evidence type="ECO:0000256" key="4">
    <source>
        <dbReference type="ARBA" id="ARBA00022741"/>
    </source>
</evidence>
<keyword evidence="13" id="KW-0479">Metal-binding</keyword>
<dbReference type="SUPFAM" id="SSF49764">
    <property type="entry name" value="HSP20-like chaperones"/>
    <property type="match status" value="1"/>
</dbReference>
<dbReference type="CDD" id="cd06463">
    <property type="entry name" value="p23_like"/>
    <property type="match status" value="1"/>
</dbReference>
<sequence length="1248" mass="139322">MCVVFCPAMRSWCRATVESLFLGSVRSQAMCFLVDHGERVIVSTEDVRAPLDKFLQLPFRMQRFQLARIHPMRLKVSICHETAHLVPSPQWDRSATKYLHDLLQASTLVEAFLCETHANCTAVELYLTIRNVKICVNDDLVVKKFACFSSGKAMARGEQSGSEDHSPTSLAWDDIASPHKILEMNGCCTVRPPHSRFLTRRGMNDKYLSRELATEQTHGTCRDKSRESVEVLGPAGSPSPDNDGFFNGPETYSRGVCESDGSIRSLDKKKRKKCGTRDTHDNNTELQEPAFCQGPNTTDQLVCARLLQLLNPDPLNLCLECLDDNVVGSKCSSSGVLVHSVVPISPCSSLSRAAITPQFRKFLLRRKYSGPNLAEGYFWPAVARGCDTLLVSSGGGDPLSYLPPLLAQLQLASVYSTFTAHTGPIAVILCPSWEKVQSVLELLEHSQATGNLRPAAVLLGLGKGEAKRSKIHTNCQLLVTTPFSLSRLLEEQCFQFLRLCHLVLDEAHELFSRAPDQMAAILEYFKKVVSREETGTCPRQMVAVSRHWSQELEGVVQEHMLNPCIIVTVTEEAALYGGVHQMVLLCLECNKTSVLLSSLDFNPSIPQKTLIITNSAKEVEHVYKAVSSAAVFSLKVHEGLAYQFDFVVEQWKKDIDPGTQVILVTTNDCMKALGIRDATCVVHYGFPSSPKLFGNRLFCMSDNFRNLSEKCQGSSKGLAPTVRSVLILSERNARHVSGVLRYLRRAGAALPSELLQFAQGVQQAREEQKTDRVLCSHLKSLGFCRDSTLCPDRHIINKTLDRPLHPENGTILVLPLYIKSANVYYGRIVKQKDDPYEILAAEMCSHYAKERLFAKEVVEGGLYAVQEEDIYSRVHVTKVPDRRDQLFSSVTAHFLDEGRTQEVKSHQLLQLPPEFQSLPSQAVEIILCRAQPIDGEMDWDPKVTRVISLKIKGKLHQAKVVMCLGNTVWVDPMIRMTRLPGLKTVINEYNVHAEVLATGMGTTNPGHLELLRALCLGEQTSAEGQPSVRNGFEAEAPSLEQRVQAAEDVLANRMKAALASLCNVVEPFEPVEMLKDPNRITVSNGALSKPSLEGTSVENERMVSFHPQIKWFQAKETVTLRVKLLNPINQNCEFFTNRVLYSAYVNNRRYCANLDLHSDISMDQCSWEMNCNEPVIKLVKKKKGEWKSLLKYKACFSCIPSYFVSYDFDHFEDEEAPLSKPVSNGLWFLADTGESDCYVNSESGSESD</sequence>
<dbReference type="Gene3D" id="3.40.50.300">
    <property type="entry name" value="P-loop containing nucleotide triphosphate hydrolases"/>
    <property type="match status" value="2"/>
</dbReference>
<dbReference type="SUPFAM" id="SSF63748">
    <property type="entry name" value="Tudor/PWWP/MBT"/>
    <property type="match status" value="2"/>
</dbReference>
<dbReference type="EC" id="3.6.4.13" evidence="1"/>
<keyword evidence="11" id="KW-0469">Meiosis</keyword>
<keyword evidence="7" id="KW-0347">Helicase</keyword>
<dbReference type="GO" id="GO:0007283">
    <property type="term" value="P:spermatogenesis"/>
    <property type="evidence" value="ECO:0007669"/>
    <property type="project" value="UniProtKB-KW"/>
</dbReference>
<accession>A0AAD8YYP6</accession>
<evidence type="ECO:0000259" key="17">
    <source>
        <dbReference type="PROSITE" id="PS51203"/>
    </source>
</evidence>
<dbReference type="GO" id="GO:0008270">
    <property type="term" value="F:zinc ion binding"/>
    <property type="evidence" value="ECO:0007669"/>
    <property type="project" value="UniProtKB-KW"/>
</dbReference>
<dbReference type="Proteomes" id="UP001239994">
    <property type="component" value="Unassembled WGS sequence"/>
</dbReference>
<keyword evidence="3" id="KW-0677">Repeat</keyword>
<keyword evidence="8" id="KW-0067">ATP-binding</keyword>
<dbReference type="Gene3D" id="2.60.40.790">
    <property type="match status" value="1"/>
</dbReference>
<comment type="caution">
    <text evidence="18">The sequence shown here is derived from an EMBL/GenBank/DDBJ whole genome shotgun (WGS) entry which is preliminary data.</text>
</comment>
<feature type="domain" description="CS" evidence="17">
    <location>
        <begin position="1104"/>
        <end position="1190"/>
    </location>
</feature>
<reference evidence="18" key="1">
    <citation type="submission" date="2023-03" db="EMBL/GenBank/DDBJ databases">
        <title>Electrophorus voltai genome.</title>
        <authorList>
            <person name="Bian C."/>
        </authorList>
    </citation>
    <scope>NUCLEOTIDE SEQUENCE</scope>
    <source>
        <strain evidence="18">CB-2022</strain>
        <tissue evidence="18">Muscle</tissue>
    </source>
</reference>
<dbReference type="GO" id="GO:0042078">
    <property type="term" value="P:germ-line stem cell division"/>
    <property type="evidence" value="ECO:0007669"/>
    <property type="project" value="TreeGrafter"/>
</dbReference>
<proteinExistence type="predicted"/>
<gene>
    <name evidence="18" type="ORF">P4O66_015670</name>
</gene>
<dbReference type="Pfam" id="PF00270">
    <property type="entry name" value="DEAD"/>
    <property type="match status" value="1"/>
</dbReference>
<dbReference type="GO" id="GO:0051321">
    <property type="term" value="P:meiotic cell cycle"/>
    <property type="evidence" value="ECO:0007669"/>
    <property type="project" value="UniProtKB-KW"/>
</dbReference>
<feature type="compositionally biased region" description="Basic and acidic residues" evidence="14">
    <location>
        <begin position="220"/>
        <end position="229"/>
    </location>
</feature>
<dbReference type="InterPro" id="IPR035437">
    <property type="entry name" value="SNase_OB-fold_sf"/>
</dbReference>
<dbReference type="CDD" id="cd20435">
    <property type="entry name" value="Tudor_TDRD12_rpt2"/>
    <property type="match status" value="1"/>
</dbReference>
<dbReference type="AlphaFoldDB" id="A0AAD8YYP6"/>
<organism evidence="18 19">
    <name type="scientific">Electrophorus voltai</name>
    <dbReference type="NCBI Taxonomy" id="2609070"/>
    <lineage>
        <taxon>Eukaryota</taxon>
        <taxon>Metazoa</taxon>
        <taxon>Chordata</taxon>
        <taxon>Craniata</taxon>
        <taxon>Vertebrata</taxon>
        <taxon>Euteleostomi</taxon>
        <taxon>Actinopterygii</taxon>
        <taxon>Neopterygii</taxon>
        <taxon>Teleostei</taxon>
        <taxon>Ostariophysi</taxon>
        <taxon>Gymnotiformes</taxon>
        <taxon>Gymnotoidei</taxon>
        <taxon>Gymnotidae</taxon>
        <taxon>Electrophorus</taxon>
    </lineage>
</organism>
<dbReference type="GO" id="GO:0031047">
    <property type="term" value="P:regulatory ncRNA-mediated gene silencing"/>
    <property type="evidence" value="ECO:0007669"/>
    <property type="project" value="UniProtKB-KW"/>
</dbReference>
<evidence type="ECO:0000259" key="15">
    <source>
        <dbReference type="PROSITE" id="PS50103"/>
    </source>
</evidence>
<dbReference type="PANTHER" id="PTHR22655:SF2">
    <property type="entry name" value="ATP-DEPENDENT RNA HELICASE TDRD12-RELATED"/>
    <property type="match status" value="1"/>
</dbReference>
<dbReference type="InterPro" id="IPR027417">
    <property type="entry name" value="P-loop_NTPase"/>
</dbReference>
<evidence type="ECO:0000256" key="3">
    <source>
        <dbReference type="ARBA" id="ARBA00022737"/>
    </source>
</evidence>
<dbReference type="InterPro" id="IPR002999">
    <property type="entry name" value="Tudor"/>
</dbReference>
<evidence type="ECO:0000256" key="12">
    <source>
        <dbReference type="ARBA" id="ARBA00047984"/>
    </source>
</evidence>
<feature type="domain" description="C3H1-type" evidence="15">
    <location>
        <begin position="769"/>
        <end position="797"/>
    </location>
</feature>
<dbReference type="SUPFAM" id="SSF52540">
    <property type="entry name" value="P-loop containing nucleoside triphosphate hydrolases"/>
    <property type="match status" value="2"/>
</dbReference>
<dbReference type="InterPro" id="IPR007052">
    <property type="entry name" value="CS_dom"/>
</dbReference>
<evidence type="ECO:0000256" key="7">
    <source>
        <dbReference type="ARBA" id="ARBA00022806"/>
    </source>
</evidence>
<keyword evidence="5" id="KW-0221">Differentiation</keyword>
<keyword evidence="13" id="KW-0863">Zinc-finger</keyword>
<dbReference type="PROSITE" id="PS50103">
    <property type="entry name" value="ZF_C3H1"/>
    <property type="match status" value="1"/>
</dbReference>
<dbReference type="GO" id="GO:0003724">
    <property type="term" value="F:RNA helicase activity"/>
    <property type="evidence" value="ECO:0007669"/>
    <property type="project" value="UniProtKB-EC"/>
</dbReference>
<evidence type="ECO:0000259" key="16">
    <source>
        <dbReference type="PROSITE" id="PS50304"/>
    </source>
</evidence>
<feature type="domain" description="Tudor" evidence="16">
    <location>
        <begin position="1"/>
        <end position="57"/>
    </location>
</feature>
<keyword evidence="10" id="KW-0943">RNA-mediated gene silencing</keyword>
<keyword evidence="13" id="KW-0862">Zinc</keyword>
<evidence type="ECO:0000256" key="14">
    <source>
        <dbReference type="SAM" id="MobiDB-lite"/>
    </source>
</evidence>
<evidence type="ECO:0000256" key="13">
    <source>
        <dbReference type="PROSITE-ProRule" id="PRU00723"/>
    </source>
</evidence>
<evidence type="ECO:0000256" key="10">
    <source>
        <dbReference type="ARBA" id="ARBA00023158"/>
    </source>
</evidence>
<dbReference type="Gene3D" id="2.40.50.90">
    <property type="match status" value="1"/>
</dbReference>
<dbReference type="GO" id="GO:0016787">
    <property type="term" value="F:hydrolase activity"/>
    <property type="evidence" value="ECO:0007669"/>
    <property type="project" value="UniProtKB-KW"/>
</dbReference>
<dbReference type="GO" id="GO:0005524">
    <property type="term" value="F:ATP binding"/>
    <property type="evidence" value="ECO:0007669"/>
    <property type="project" value="UniProtKB-KW"/>
</dbReference>
<dbReference type="InterPro" id="IPR011545">
    <property type="entry name" value="DEAD/DEAH_box_helicase_dom"/>
</dbReference>
<dbReference type="EMBL" id="JAROKS010000022">
    <property type="protein sequence ID" value="KAK1789793.1"/>
    <property type="molecule type" value="Genomic_DNA"/>
</dbReference>
<keyword evidence="19" id="KW-1185">Reference proteome</keyword>
<protein>
    <recommendedName>
        <fullName evidence="1">RNA helicase</fullName>
        <ecNumber evidence="1">3.6.4.13</ecNumber>
    </recommendedName>
</protein>
<keyword evidence="6" id="KW-0378">Hydrolase</keyword>
<dbReference type="PANTHER" id="PTHR22655">
    <property type="entry name" value="ATP-DEPENDENT RNA HELICASE TDRD12-RELATED"/>
    <property type="match status" value="1"/>
</dbReference>
<dbReference type="Pfam" id="PF00567">
    <property type="entry name" value="TUDOR"/>
    <property type="match status" value="1"/>
</dbReference>
<feature type="region of interest" description="Disordered" evidence="14">
    <location>
        <begin position="217"/>
        <end position="248"/>
    </location>
</feature>
<dbReference type="PROSITE" id="PS51203">
    <property type="entry name" value="CS"/>
    <property type="match status" value="1"/>
</dbReference>
<dbReference type="FunFam" id="3.40.50.300:FF:001416">
    <property type="entry name" value="Tudor domain containing 12"/>
    <property type="match status" value="1"/>
</dbReference>
<comment type="catalytic activity">
    <reaction evidence="12">
        <text>ATP + H2O = ADP + phosphate + H(+)</text>
        <dbReference type="Rhea" id="RHEA:13065"/>
        <dbReference type="ChEBI" id="CHEBI:15377"/>
        <dbReference type="ChEBI" id="CHEBI:15378"/>
        <dbReference type="ChEBI" id="CHEBI:30616"/>
        <dbReference type="ChEBI" id="CHEBI:43474"/>
        <dbReference type="ChEBI" id="CHEBI:456216"/>
        <dbReference type="EC" id="3.6.4.13"/>
    </reaction>
</comment>
<dbReference type="Gene3D" id="2.30.30.140">
    <property type="match status" value="1"/>
</dbReference>
<evidence type="ECO:0000256" key="9">
    <source>
        <dbReference type="ARBA" id="ARBA00022871"/>
    </source>
</evidence>
<keyword evidence="4" id="KW-0547">Nucleotide-binding</keyword>
<dbReference type="InterPro" id="IPR008978">
    <property type="entry name" value="HSP20-like_chaperone"/>
</dbReference>